<keyword evidence="2" id="KW-1185">Reference proteome</keyword>
<comment type="caution">
    <text evidence="1">The sequence shown here is derived from an EMBL/GenBank/DDBJ whole genome shotgun (WGS) entry which is preliminary data.</text>
</comment>
<gene>
    <name evidence="1" type="ORF">R3W88_000934</name>
</gene>
<accession>A0AAV9MIX2</accession>
<evidence type="ECO:0000313" key="2">
    <source>
        <dbReference type="Proteomes" id="UP001311915"/>
    </source>
</evidence>
<reference evidence="1 2" key="1">
    <citation type="submission" date="2023-10" db="EMBL/GenBank/DDBJ databases">
        <title>Genome-Wide Identification Analysis in wild type Solanum Pinnatisectum Reveals Some Genes Defensing Phytophthora Infestans.</title>
        <authorList>
            <person name="Sun C."/>
        </authorList>
    </citation>
    <scope>NUCLEOTIDE SEQUENCE [LARGE SCALE GENOMIC DNA]</scope>
    <source>
        <strain evidence="1">LQN</strain>
        <tissue evidence="1">Leaf</tissue>
    </source>
</reference>
<name>A0AAV9MIX2_9SOLN</name>
<dbReference type="EMBL" id="JAWPEI010000001">
    <property type="protein sequence ID" value="KAK4737237.1"/>
    <property type="molecule type" value="Genomic_DNA"/>
</dbReference>
<evidence type="ECO:0000313" key="1">
    <source>
        <dbReference type="EMBL" id="KAK4737237.1"/>
    </source>
</evidence>
<organism evidence="1 2">
    <name type="scientific">Solanum pinnatisectum</name>
    <name type="common">tansyleaf nightshade</name>
    <dbReference type="NCBI Taxonomy" id="50273"/>
    <lineage>
        <taxon>Eukaryota</taxon>
        <taxon>Viridiplantae</taxon>
        <taxon>Streptophyta</taxon>
        <taxon>Embryophyta</taxon>
        <taxon>Tracheophyta</taxon>
        <taxon>Spermatophyta</taxon>
        <taxon>Magnoliopsida</taxon>
        <taxon>eudicotyledons</taxon>
        <taxon>Gunneridae</taxon>
        <taxon>Pentapetalae</taxon>
        <taxon>asterids</taxon>
        <taxon>lamiids</taxon>
        <taxon>Solanales</taxon>
        <taxon>Solanaceae</taxon>
        <taxon>Solanoideae</taxon>
        <taxon>Solaneae</taxon>
        <taxon>Solanum</taxon>
    </lineage>
</organism>
<proteinExistence type="predicted"/>
<protein>
    <submittedName>
        <fullName evidence="1">Uncharacterized protein</fullName>
    </submittedName>
</protein>
<dbReference type="Proteomes" id="UP001311915">
    <property type="component" value="Unassembled WGS sequence"/>
</dbReference>
<sequence length="146" mass="17119">MGFLRLSWPIVPFNSLGTSYILPLPSYILNYFQKAILIRIRDGMVNILCSCAKMILINSESHLNHLQSNLSDIETIEITNKHTCRVFSLTPFIKLRVKHRRKWRNPPRTCNKVFMSSRPEIERFLYGIHHQVCEISLVDSFHPLRP</sequence>
<dbReference type="AlphaFoldDB" id="A0AAV9MIX2"/>